<accession>A0AAD5S5X7</accession>
<evidence type="ECO:0000256" key="1">
    <source>
        <dbReference type="SAM" id="MobiDB-lite"/>
    </source>
</evidence>
<feature type="compositionally biased region" description="Polar residues" evidence="1">
    <location>
        <begin position="147"/>
        <end position="157"/>
    </location>
</feature>
<keyword evidence="3" id="KW-1185">Reference proteome</keyword>
<evidence type="ECO:0000313" key="2">
    <source>
        <dbReference type="EMBL" id="KAJ3040659.1"/>
    </source>
</evidence>
<organism evidence="2 3">
    <name type="scientific">Rhizophlyctis rosea</name>
    <dbReference type="NCBI Taxonomy" id="64517"/>
    <lineage>
        <taxon>Eukaryota</taxon>
        <taxon>Fungi</taxon>
        <taxon>Fungi incertae sedis</taxon>
        <taxon>Chytridiomycota</taxon>
        <taxon>Chytridiomycota incertae sedis</taxon>
        <taxon>Chytridiomycetes</taxon>
        <taxon>Rhizophlyctidales</taxon>
        <taxon>Rhizophlyctidaceae</taxon>
        <taxon>Rhizophlyctis</taxon>
    </lineage>
</organism>
<protein>
    <submittedName>
        <fullName evidence="2">Uncharacterized protein</fullName>
    </submittedName>
</protein>
<dbReference type="Proteomes" id="UP001212841">
    <property type="component" value="Unassembled WGS sequence"/>
</dbReference>
<evidence type="ECO:0000313" key="3">
    <source>
        <dbReference type="Proteomes" id="UP001212841"/>
    </source>
</evidence>
<feature type="non-terminal residue" evidence="2">
    <location>
        <position position="339"/>
    </location>
</feature>
<dbReference type="EMBL" id="JADGJD010001541">
    <property type="protein sequence ID" value="KAJ3040659.1"/>
    <property type="molecule type" value="Genomic_DNA"/>
</dbReference>
<reference evidence="2" key="1">
    <citation type="submission" date="2020-05" db="EMBL/GenBank/DDBJ databases">
        <title>Phylogenomic resolution of chytrid fungi.</title>
        <authorList>
            <person name="Stajich J.E."/>
            <person name="Amses K."/>
            <person name="Simmons R."/>
            <person name="Seto K."/>
            <person name="Myers J."/>
            <person name="Bonds A."/>
            <person name="Quandt C.A."/>
            <person name="Barry K."/>
            <person name="Liu P."/>
            <person name="Grigoriev I."/>
            <person name="Longcore J.E."/>
            <person name="James T.Y."/>
        </authorList>
    </citation>
    <scope>NUCLEOTIDE SEQUENCE</scope>
    <source>
        <strain evidence="2">JEL0318</strain>
    </source>
</reference>
<name>A0AAD5S5X7_9FUNG</name>
<feature type="region of interest" description="Disordered" evidence="1">
    <location>
        <begin position="147"/>
        <end position="167"/>
    </location>
</feature>
<dbReference type="AlphaFoldDB" id="A0AAD5S5X7"/>
<proteinExistence type="predicted"/>
<sequence length="339" mass="36098">MRNLQPRRRTLGAPQERSFGRSFFGWGGGGQHHEPEQQHGISALLRNSMTLVAPALGAQIPTPSQLPQVTVIDYSQNQHVSGPGMGFFGHLRSGSGVGSAAQGQECVPSVATNAGLQVGSPHGQQYGQQPGGMIPISQGMIPIPQQQPSAYEHQQPTPYGHQQPQPIPLPTPPPMIQSHLSRAPSISSSHSHVSSHLQPYPMPSPIPSPSHSFLTVPPSPASIPSYADAPLPPEIDVLRLVLDDTVSTHSHTSTNILPSPAPLPHAHLGFSSSAPDLLEQNLQYQQPKSFESLITDYAHDPLTPPPLLTNNGGTMFSEPDDTSFLQAYADLIPSAPTGD</sequence>
<comment type="caution">
    <text evidence="2">The sequence shown here is derived from an EMBL/GenBank/DDBJ whole genome shotgun (WGS) entry which is preliminary data.</text>
</comment>
<gene>
    <name evidence="2" type="ORF">HK097_002504</name>
</gene>